<evidence type="ECO:0000313" key="1">
    <source>
        <dbReference type="EMBL" id="CAP65173.1"/>
    </source>
</evidence>
<sequence length="118" mass="13385">MPDKKATGAKPEDTPALVLDCQRRITSAYASLENQQDEFIENFRRNPETQLFPVDSIPADVGELKDAKSGLVEAKGRVKCAKDVLDYTNKIKRYILTAKIKGRSLFPLHVILEDRRLR</sequence>
<evidence type="ECO:0000313" key="2">
    <source>
        <dbReference type="EMBL" id="CDP29738.1"/>
    </source>
</evidence>
<dbReference type="VEuPathDB" id="FungiDB:PODANS_5_7415"/>
<dbReference type="AlphaFoldDB" id="B2AMB3"/>
<dbReference type="EMBL" id="CU633870">
    <property type="protein sequence ID" value="CAP65173.1"/>
    <property type="molecule type" value="Genomic_DNA"/>
</dbReference>
<accession>B2AMB3</accession>
<name>B2AMB3_PODAN</name>
<dbReference type="Proteomes" id="UP000001197">
    <property type="component" value="Chromosome 5"/>
</dbReference>
<dbReference type="EMBL" id="FO904940">
    <property type="protein sequence ID" value="CDP29738.1"/>
    <property type="molecule type" value="Genomic_DNA"/>
</dbReference>
<organism evidence="1">
    <name type="scientific">Podospora anserina (strain S / ATCC MYA-4624 / DSM 980 / FGSC 10383)</name>
    <name type="common">Pleurage anserina</name>
    <dbReference type="NCBI Taxonomy" id="515849"/>
    <lineage>
        <taxon>Eukaryota</taxon>
        <taxon>Fungi</taxon>
        <taxon>Dikarya</taxon>
        <taxon>Ascomycota</taxon>
        <taxon>Pezizomycotina</taxon>
        <taxon>Sordariomycetes</taxon>
        <taxon>Sordariomycetidae</taxon>
        <taxon>Sordariales</taxon>
        <taxon>Podosporaceae</taxon>
        <taxon>Podospora</taxon>
        <taxon>Podospora anserina</taxon>
    </lineage>
</organism>
<dbReference type="KEGG" id="pan:PODANSg2288"/>
<proteinExistence type="predicted"/>
<evidence type="ECO:0000313" key="3">
    <source>
        <dbReference type="Proteomes" id="UP000001197"/>
    </source>
</evidence>
<gene>
    <name evidence="1" type="ORF">PODANS_5_7415</name>
</gene>
<reference evidence="2" key="4">
    <citation type="submission" date="2015-04" db="EMBL/GenBank/DDBJ databases">
        <title>Maintaining two mating types: Structure of the mating type locus and its role in heterokaryosis in Podospora anserina.</title>
        <authorList>
            <person name="Grognet P."/>
            <person name="Bidard F."/>
            <person name="Kuchly C."/>
            <person name="Chan Ho Tong L."/>
            <person name="Coppin E."/>
            <person name="Ait Benkhali J."/>
            <person name="Couloux A."/>
            <person name="Wincker P."/>
            <person name="Debuchy R."/>
            <person name="Silar P."/>
        </authorList>
    </citation>
    <scope>NUCLEOTIDE SEQUENCE</scope>
</reference>
<reference evidence="3" key="3">
    <citation type="journal article" date="2014" name="Genetics">
        <title>Maintaining two mating types: Structure of the mating type locus and its role in heterokaryosis in Podospora anserina.</title>
        <authorList>
            <person name="Grognet P."/>
            <person name="Bidard F."/>
            <person name="Kuchly C."/>
            <person name="Tong L.C.H."/>
            <person name="Coppin E."/>
            <person name="Benkhali J.A."/>
            <person name="Couloux A."/>
            <person name="Wincker P."/>
            <person name="Debuchy R."/>
            <person name="Silar P."/>
        </authorList>
    </citation>
    <scope>GENOME REANNOTATION</scope>
    <source>
        <strain evidence="3">S / ATCC MYA-4624 / DSM 980 / FGSC 10383</strain>
    </source>
</reference>
<protein>
    <submittedName>
        <fullName evidence="1">Podospora anserina S mat+ genomic DNA chromosome 5, supercontig 8</fullName>
    </submittedName>
</protein>
<reference evidence="1" key="2">
    <citation type="submission" date="2008-07" db="EMBL/GenBank/DDBJ databases">
        <authorList>
            <person name="Genoscope - CEA"/>
        </authorList>
    </citation>
    <scope>NUCLEOTIDE SEQUENCE</scope>
    <source>
        <strain evidence="1">S mat+</strain>
    </source>
</reference>
<reference evidence="1 3" key="1">
    <citation type="journal article" date="2008" name="Genome Biol.">
        <title>The genome sequence of the model ascomycete fungus Podospora anserina.</title>
        <authorList>
            <person name="Espagne E."/>
            <person name="Lespinet O."/>
            <person name="Malagnac F."/>
            <person name="Da Silva C."/>
            <person name="Jaillon O."/>
            <person name="Porcel B.M."/>
            <person name="Couloux A."/>
            <person name="Aury J.-M."/>
            <person name="Segurens B."/>
            <person name="Poulain J."/>
            <person name="Anthouard V."/>
            <person name="Grossetete S."/>
            <person name="Khalili H."/>
            <person name="Coppin E."/>
            <person name="Dequard-Chablat M."/>
            <person name="Picard M."/>
            <person name="Contamine V."/>
            <person name="Arnaise S."/>
            <person name="Bourdais A."/>
            <person name="Berteaux-Lecellier V."/>
            <person name="Gautheret D."/>
            <person name="de Vries R.P."/>
            <person name="Battaglia E."/>
            <person name="Coutinho P.M."/>
            <person name="Danchin E.G.J."/>
            <person name="Henrissat B."/>
            <person name="El Khoury R."/>
            <person name="Sainsard-Chanet A."/>
            <person name="Boivin A."/>
            <person name="Pinan-Lucarre B."/>
            <person name="Sellem C.H."/>
            <person name="Debuchy R."/>
            <person name="Wincker P."/>
            <person name="Weissenbach J."/>
            <person name="Silar P."/>
        </authorList>
    </citation>
    <scope>NUCLEOTIDE SEQUENCE [LARGE SCALE GENOMIC DNA]</scope>
    <source>
        <strain evidence="3">S / ATCC MYA-4624 / DSM 980 / FGSC 10383</strain>
        <strain evidence="1">S mat+</strain>
    </source>
</reference>
<dbReference type="RefSeq" id="XP_001905265.1">
    <property type="nucleotide sequence ID" value="XM_001905230.1"/>
</dbReference>
<dbReference type="HOGENOM" id="CLU_2074161_0_0_1"/>
<dbReference type="GeneID" id="6189384"/>
<keyword evidence="3" id="KW-1185">Reference proteome</keyword>